<feature type="non-terminal residue" evidence="2">
    <location>
        <position position="1"/>
    </location>
</feature>
<evidence type="ECO:0000313" key="2">
    <source>
        <dbReference type="EMBL" id="GMT36809.1"/>
    </source>
</evidence>
<organism evidence="2 3">
    <name type="scientific">Pristionchus fissidentatus</name>
    <dbReference type="NCBI Taxonomy" id="1538716"/>
    <lineage>
        <taxon>Eukaryota</taxon>
        <taxon>Metazoa</taxon>
        <taxon>Ecdysozoa</taxon>
        <taxon>Nematoda</taxon>
        <taxon>Chromadorea</taxon>
        <taxon>Rhabditida</taxon>
        <taxon>Rhabditina</taxon>
        <taxon>Diplogasteromorpha</taxon>
        <taxon>Diplogasteroidea</taxon>
        <taxon>Neodiplogasteridae</taxon>
        <taxon>Pristionchus</taxon>
    </lineage>
</organism>
<feature type="non-terminal residue" evidence="2">
    <location>
        <position position="160"/>
    </location>
</feature>
<comment type="caution">
    <text evidence="2">The sequence shown here is derived from an EMBL/GenBank/DDBJ whole genome shotgun (WGS) entry which is preliminary data.</text>
</comment>
<evidence type="ECO:0000313" key="3">
    <source>
        <dbReference type="Proteomes" id="UP001432322"/>
    </source>
</evidence>
<proteinExistence type="predicted"/>
<reference evidence="2" key="1">
    <citation type="submission" date="2023-10" db="EMBL/GenBank/DDBJ databases">
        <title>Genome assembly of Pristionchus species.</title>
        <authorList>
            <person name="Yoshida K."/>
            <person name="Sommer R.J."/>
        </authorList>
    </citation>
    <scope>NUCLEOTIDE SEQUENCE</scope>
    <source>
        <strain evidence="2">RS5133</strain>
    </source>
</reference>
<dbReference type="Proteomes" id="UP001432322">
    <property type="component" value="Unassembled WGS sequence"/>
</dbReference>
<accession>A0AAV5X185</accession>
<dbReference type="AlphaFoldDB" id="A0AAV5X185"/>
<sequence>HADTLELESKKTKSDEDVDVDVSNPSELALNKEEEKNESEKLEETPPISACTKCEKLREERRKIVEEFLMSDEKIAQLPPISCMDNAKKLHKLDTASMTRPKLEEHAKRLEGLVEELLKCLHHEEMEYENMRTRLMAICDRTSSRKELGGMSVRERNVSE</sequence>
<name>A0AAV5X185_9BILA</name>
<evidence type="ECO:0000256" key="1">
    <source>
        <dbReference type="SAM" id="MobiDB-lite"/>
    </source>
</evidence>
<gene>
    <name evidence="2" type="ORF">PFISCL1PPCAC_28106</name>
</gene>
<feature type="region of interest" description="Disordered" evidence="1">
    <location>
        <begin position="1"/>
        <end position="46"/>
    </location>
</feature>
<keyword evidence="3" id="KW-1185">Reference proteome</keyword>
<feature type="compositionally biased region" description="Basic and acidic residues" evidence="1">
    <location>
        <begin position="30"/>
        <end position="44"/>
    </location>
</feature>
<feature type="compositionally biased region" description="Basic and acidic residues" evidence="1">
    <location>
        <begin position="1"/>
        <end position="15"/>
    </location>
</feature>
<protein>
    <submittedName>
        <fullName evidence="2">Uncharacterized protein</fullName>
    </submittedName>
</protein>
<dbReference type="EMBL" id="BTSY01000007">
    <property type="protein sequence ID" value="GMT36809.1"/>
    <property type="molecule type" value="Genomic_DNA"/>
</dbReference>